<dbReference type="OMA" id="TITDATW"/>
<protein>
    <recommendedName>
        <fullName evidence="1">Ricin B lectin domain-containing protein</fullName>
    </recommendedName>
</protein>
<dbReference type="Gene3D" id="2.80.10.50">
    <property type="match status" value="1"/>
</dbReference>
<dbReference type="SUPFAM" id="SSF50370">
    <property type="entry name" value="Ricin B-like lectins"/>
    <property type="match status" value="1"/>
</dbReference>
<gene>
    <name evidence="2" type="ORF">TRAPUB_12859</name>
</gene>
<comment type="caution">
    <text evidence="2">The sequence shown here is derived from an EMBL/GenBank/DDBJ whole genome shotgun (WGS) entry which is preliminary data.</text>
</comment>
<evidence type="ECO:0000313" key="2">
    <source>
        <dbReference type="EMBL" id="OJT10611.1"/>
    </source>
</evidence>
<accession>A0A1M2VSM9</accession>
<dbReference type="InterPro" id="IPR035992">
    <property type="entry name" value="Ricin_B-like_lectins"/>
</dbReference>
<dbReference type="Pfam" id="PF14200">
    <property type="entry name" value="RicinB_lectin_2"/>
    <property type="match status" value="1"/>
</dbReference>
<dbReference type="OrthoDB" id="3228793at2759"/>
<keyword evidence="3" id="KW-1185">Reference proteome</keyword>
<dbReference type="EMBL" id="MNAD01000764">
    <property type="protein sequence ID" value="OJT10611.1"/>
    <property type="molecule type" value="Genomic_DNA"/>
</dbReference>
<evidence type="ECO:0000259" key="1">
    <source>
        <dbReference type="Pfam" id="PF14200"/>
    </source>
</evidence>
<dbReference type="InterPro" id="IPR000772">
    <property type="entry name" value="Ricin_B_lectin"/>
</dbReference>
<evidence type="ECO:0000313" key="3">
    <source>
        <dbReference type="Proteomes" id="UP000184267"/>
    </source>
</evidence>
<reference evidence="2 3" key="1">
    <citation type="submission" date="2016-10" db="EMBL/GenBank/DDBJ databases">
        <title>Genome sequence of the basidiomycete white-rot fungus Trametes pubescens.</title>
        <authorList>
            <person name="Makela M.R."/>
            <person name="Granchi Z."/>
            <person name="Peng M."/>
            <person name="De Vries R.P."/>
            <person name="Grigoriev I."/>
            <person name="Riley R."/>
            <person name="Hilden K."/>
        </authorList>
    </citation>
    <scope>NUCLEOTIDE SEQUENCE [LARGE SCALE GENOMIC DNA]</scope>
    <source>
        <strain evidence="2 3">FBCC735</strain>
    </source>
</reference>
<name>A0A1M2VSM9_TRAPU</name>
<proteinExistence type="predicted"/>
<feature type="domain" description="Ricin B lectin" evidence="1">
    <location>
        <begin position="16"/>
        <end position="76"/>
    </location>
</feature>
<dbReference type="AlphaFoldDB" id="A0A1M2VSM9"/>
<dbReference type="Proteomes" id="UP000184267">
    <property type="component" value="Unassembled WGS sequence"/>
</dbReference>
<dbReference type="CDD" id="cd23422">
    <property type="entry name" value="beta-trefoil_Ricin_MPL_CNL"/>
    <property type="match status" value="1"/>
</dbReference>
<sequence length="154" mass="16455">MTSTTSTAVPQAGAGTWTAGVYKLTNARSGTVMDLSGDDNKTLIGFTPTGNNNQQFEFIPAGEGYLIRCLRPSTKGLALFLTIEGGPRDNAGIVASTYPVSWKVEQKGENIIISWPNTAFVFNLADGNAVIRTPIGLLTLKTGEGAQLWKFTRV</sequence>
<organism evidence="2 3">
    <name type="scientific">Trametes pubescens</name>
    <name type="common">White-rot fungus</name>
    <dbReference type="NCBI Taxonomy" id="154538"/>
    <lineage>
        <taxon>Eukaryota</taxon>
        <taxon>Fungi</taxon>
        <taxon>Dikarya</taxon>
        <taxon>Basidiomycota</taxon>
        <taxon>Agaricomycotina</taxon>
        <taxon>Agaricomycetes</taxon>
        <taxon>Polyporales</taxon>
        <taxon>Polyporaceae</taxon>
        <taxon>Trametes</taxon>
    </lineage>
</organism>